<gene>
    <name evidence="2" type="ORF">UY77_C0009G0025</name>
</gene>
<organism evidence="2 3">
    <name type="scientific">Candidatus Uhrbacteria bacterium GW2011_GWA2_53_10</name>
    <dbReference type="NCBI Taxonomy" id="1618980"/>
    <lineage>
        <taxon>Bacteria</taxon>
        <taxon>Candidatus Uhriibacteriota</taxon>
    </lineage>
</organism>
<dbReference type="AlphaFoldDB" id="A0A0G1ZX26"/>
<evidence type="ECO:0000256" key="1">
    <source>
        <dbReference type="SAM" id="MobiDB-lite"/>
    </source>
</evidence>
<comment type="caution">
    <text evidence="2">The sequence shown here is derived from an EMBL/GenBank/DDBJ whole genome shotgun (WGS) entry which is preliminary data.</text>
</comment>
<accession>A0A0G1ZX26</accession>
<dbReference type="EMBL" id="LCRI01000009">
    <property type="protein sequence ID" value="KKW32957.1"/>
    <property type="molecule type" value="Genomic_DNA"/>
</dbReference>
<sequence>MDESAGARHEEDDRGDRRTALRERVRRSELPEPRRPHGGERHGALGGLGRDGHDDRCVRGRRGAVDPLYAGQVAGALQYLDYSARAVGSPTVIDPLQLQLLQHRVGAVEGRVEKAEAKGAAVLEAIGEAAK</sequence>
<reference evidence="2 3" key="1">
    <citation type="journal article" date="2015" name="Nature">
        <title>rRNA introns, odd ribosomes, and small enigmatic genomes across a large radiation of phyla.</title>
        <authorList>
            <person name="Brown C.T."/>
            <person name="Hug L.A."/>
            <person name="Thomas B.C."/>
            <person name="Sharon I."/>
            <person name="Castelle C.J."/>
            <person name="Singh A."/>
            <person name="Wilkins M.J."/>
            <person name="Williams K.H."/>
            <person name="Banfield J.F."/>
        </authorList>
    </citation>
    <scope>NUCLEOTIDE SEQUENCE [LARGE SCALE GENOMIC DNA]</scope>
</reference>
<dbReference type="Proteomes" id="UP000034711">
    <property type="component" value="Unassembled WGS sequence"/>
</dbReference>
<evidence type="ECO:0000313" key="2">
    <source>
        <dbReference type="EMBL" id="KKW32957.1"/>
    </source>
</evidence>
<feature type="compositionally biased region" description="Basic and acidic residues" evidence="1">
    <location>
        <begin position="1"/>
        <end position="43"/>
    </location>
</feature>
<evidence type="ECO:0000313" key="3">
    <source>
        <dbReference type="Proteomes" id="UP000034711"/>
    </source>
</evidence>
<proteinExistence type="predicted"/>
<name>A0A0G1ZX26_9BACT</name>
<feature type="region of interest" description="Disordered" evidence="1">
    <location>
        <begin position="1"/>
        <end position="55"/>
    </location>
</feature>
<protein>
    <submittedName>
        <fullName evidence="2">Uncharacterized protein</fullName>
    </submittedName>
</protein>